<evidence type="ECO:0000313" key="3">
    <source>
        <dbReference type="Proteomes" id="UP001153069"/>
    </source>
</evidence>
<sequence>MPTTSSRRWLRVAACLTWLWLPSLARASTTLQCDEFPCGNRRVQMCHFNGREFMTLCIRQNSVLRKPDNHHTTEQDYCGPCTHRKAFETTDELRQAVKQYSSHTHYNVDLASTYGWPMSQWNVSLLDDFSQVFSNHPLAADEDLSGWDVSRATSMALMFWQCPHWEGRGLEQWNTANVQTMERMFFGAQKFNANLNQWNTARVTNMMGLFWKATAYNQPLNQWDTTQVVDVSRMFADAHAFDQDLSSWNTQQFRDTSYMFLHATSFSKDLSSWKLDNIAQMERMFHKVPAFQVGTVRQDTLWKSWTQQWARQGRSLDTINTQEIFNPKQHHHQVTEVVTAATPSSSTASYMRGNAALLRPIRIHKSRNGIQNDTGAVEVNVMEQEASAANNATSKDALQAKCVAGICTNK</sequence>
<protein>
    <submittedName>
        <fullName evidence="2">(LipO)protein</fullName>
    </submittedName>
</protein>
<dbReference type="EMBL" id="CAICTM010000122">
    <property type="protein sequence ID" value="CAB9501968.1"/>
    <property type="molecule type" value="Genomic_DNA"/>
</dbReference>
<reference evidence="2" key="1">
    <citation type="submission" date="2020-06" db="EMBL/GenBank/DDBJ databases">
        <authorList>
            <consortium name="Plant Systems Biology data submission"/>
        </authorList>
    </citation>
    <scope>NUCLEOTIDE SEQUENCE</scope>
    <source>
        <strain evidence="2">D6</strain>
    </source>
</reference>
<feature type="signal peptide" evidence="1">
    <location>
        <begin position="1"/>
        <end position="27"/>
    </location>
</feature>
<gene>
    <name evidence="2" type="ORF">SEMRO_123_G059620.1</name>
</gene>
<dbReference type="Pfam" id="PF03382">
    <property type="entry name" value="DUF285"/>
    <property type="match status" value="1"/>
</dbReference>
<dbReference type="AlphaFoldDB" id="A0A9N8H4U0"/>
<keyword evidence="1" id="KW-0732">Signal</keyword>
<dbReference type="NCBIfam" id="TIGR02167">
    <property type="entry name" value="Liste_lipo_26"/>
    <property type="match status" value="1"/>
</dbReference>
<evidence type="ECO:0000313" key="2">
    <source>
        <dbReference type="EMBL" id="CAB9501968.1"/>
    </source>
</evidence>
<organism evidence="2 3">
    <name type="scientific">Seminavis robusta</name>
    <dbReference type="NCBI Taxonomy" id="568900"/>
    <lineage>
        <taxon>Eukaryota</taxon>
        <taxon>Sar</taxon>
        <taxon>Stramenopiles</taxon>
        <taxon>Ochrophyta</taxon>
        <taxon>Bacillariophyta</taxon>
        <taxon>Bacillariophyceae</taxon>
        <taxon>Bacillariophycidae</taxon>
        <taxon>Naviculales</taxon>
        <taxon>Naviculaceae</taxon>
        <taxon>Seminavis</taxon>
    </lineage>
</organism>
<proteinExistence type="predicted"/>
<dbReference type="Proteomes" id="UP001153069">
    <property type="component" value="Unassembled WGS sequence"/>
</dbReference>
<dbReference type="InterPro" id="IPR011889">
    <property type="entry name" value="Liste_lipo_26"/>
</dbReference>
<name>A0A9N8H4U0_9STRA</name>
<dbReference type="InterPro" id="IPR005046">
    <property type="entry name" value="DUF285"/>
</dbReference>
<evidence type="ECO:0000256" key="1">
    <source>
        <dbReference type="SAM" id="SignalP"/>
    </source>
</evidence>
<keyword evidence="3" id="KW-1185">Reference proteome</keyword>
<feature type="chain" id="PRO_5040331184" evidence="1">
    <location>
        <begin position="28"/>
        <end position="410"/>
    </location>
</feature>
<comment type="caution">
    <text evidence="2">The sequence shown here is derived from an EMBL/GenBank/DDBJ whole genome shotgun (WGS) entry which is preliminary data.</text>
</comment>
<accession>A0A9N8H4U0</accession>